<sequence>MPNGRKTVEVDLPEYEADQLNARAQMESLAPARYLGVHVLRSAYGPLHPEVIAYERRDDLGQVGTLSDGGDRE</sequence>
<evidence type="ECO:0000313" key="1">
    <source>
        <dbReference type="EMBL" id="SDV49225.1"/>
    </source>
</evidence>
<proteinExistence type="predicted"/>
<organism evidence="1 2">
    <name type="scientific">Chitinasiproducens palmae</name>
    <dbReference type="NCBI Taxonomy" id="1770053"/>
    <lineage>
        <taxon>Bacteria</taxon>
        <taxon>Pseudomonadati</taxon>
        <taxon>Pseudomonadota</taxon>
        <taxon>Betaproteobacteria</taxon>
        <taxon>Burkholderiales</taxon>
        <taxon>Burkholderiaceae</taxon>
        <taxon>Chitinasiproducens</taxon>
    </lineage>
</organism>
<keyword evidence="2" id="KW-1185">Reference proteome</keyword>
<dbReference type="RefSeq" id="WP_091908999.1">
    <property type="nucleotide sequence ID" value="NZ_FNLO01000007.1"/>
</dbReference>
<evidence type="ECO:0000313" key="2">
    <source>
        <dbReference type="Proteomes" id="UP000243719"/>
    </source>
</evidence>
<accession>A0A1H2PQT7</accession>
<dbReference type="Proteomes" id="UP000243719">
    <property type="component" value="Unassembled WGS sequence"/>
</dbReference>
<dbReference type="AlphaFoldDB" id="A0A1H2PQT7"/>
<reference evidence="2" key="1">
    <citation type="submission" date="2016-09" db="EMBL/GenBank/DDBJ databases">
        <authorList>
            <person name="Varghese N."/>
            <person name="Submissions S."/>
        </authorList>
    </citation>
    <scope>NUCLEOTIDE SEQUENCE [LARGE SCALE GENOMIC DNA]</scope>
    <source>
        <strain evidence="2">JS23</strain>
    </source>
</reference>
<gene>
    <name evidence="1" type="ORF">SAMN05216551_107165</name>
</gene>
<dbReference type="OrthoDB" id="8970765at2"/>
<name>A0A1H2PQT7_9BURK</name>
<protein>
    <submittedName>
        <fullName evidence="1">Uncharacterized protein</fullName>
    </submittedName>
</protein>
<dbReference type="EMBL" id="FNLO01000007">
    <property type="protein sequence ID" value="SDV49225.1"/>
    <property type="molecule type" value="Genomic_DNA"/>
</dbReference>
<dbReference type="STRING" id="1770053.SAMN05216551_107165"/>